<dbReference type="Pfam" id="PF02687">
    <property type="entry name" value="FtsX"/>
    <property type="match status" value="2"/>
</dbReference>
<evidence type="ECO:0000256" key="2">
    <source>
        <dbReference type="ARBA" id="ARBA00022475"/>
    </source>
</evidence>
<keyword evidence="10" id="KW-1185">Reference proteome</keyword>
<dbReference type="OrthoDB" id="5933722at2"/>
<evidence type="ECO:0000313" key="9">
    <source>
        <dbReference type="EMBL" id="KIC95457.1"/>
    </source>
</evidence>
<sequence>MFINYFKTAVRNLWKHKTFSFINIIGLTIGLTSFLLIALFVFDEHTFDRFHKNSDSIYRVVESKTSAEGKTTKRSGTGFQVSARATADMPEIKDVARISVYGRTNVASAENKENVFYEDFTAGSNGFMSVFSFPLLYGDRNKALTEPNSVIITEESAKKYFGTSNAVGKVLLFWDNVPYKVTAVLKDFPPNSSISINVLVSEASLQTNDEARKFLETDWSSGAFATFFQLKDKTDITALNNKLDNLITANHKADAGTKSHVELQALKDIHFYSGDIEGDSGKKGNLSYIYVFLVVACFIIFIACINYMNLSTARFTNRGKEIAIRKVSGASRVELLKHFLAEALLVTILSVVLSLVLVNALLPAFNSFTEKELSISANTDYRIWTGIFLVTAIVTFLAGLYPALFQSGLNPLSLLKGKIQVGRGNISLRRSLVVFQFMISIVLIAATIIIYEQMRYVNNKDMGFDKDKLVVIDINSGDVRLGAETIKNEFAKLAQVRSVAVTSRVPGEWKTIPSVKVNNNNSNPNEGKDMYFFGVDEQFLSTYNIRLLNGRNFHASGNADSAAVLINESAARELGITEALGQAITIPSVRFGGDNRSMLDKPFTATVAGIVKDFNFQSLHEPLAPMVLGFRKNPVHVIDYFTVKLAGGDIEATIKKMDEILHSVDQRHLFEYHFLDKQWDLLYREDKIRQIIFLVVALLAIFIAALGLLGLTIYAAEQRVKEIGVRKVLGASVTGIVVMLSKDFLKLVLVAAVIAIPLAWFFMHKWLEDFAYRVDIKWWVFVLSALAAVFIAMSTICLQVVKAAIANPVKSLRTE</sequence>
<feature type="domain" description="ABC3 transporter permease C-terminal" evidence="7">
    <location>
        <begin position="294"/>
        <end position="411"/>
    </location>
</feature>
<evidence type="ECO:0000313" key="10">
    <source>
        <dbReference type="Proteomes" id="UP000031408"/>
    </source>
</evidence>
<organism evidence="9 10">
    <name type="scientific">Flavihumibacter solisilvae</name>
    <dbReference type="NCBI Taxonomy" id="1349421"/>
    <lineage>
        <taxon>Bacteria</taxon>
        <taxon>Pseudomonadati</taxon>
        <taxon>Bacteroidota</taxon>
        <taxon>Chitinophagia</taxon>
        <taxon>Chitinophagales</taxon>
        <taxon>Chitinophagaceae</taxon>
        <taxon>Flavihumibacter</taxon>
    </lineage>
</organism>
<feature type="transmembrane region" description="Helical" evidence="6">
    <location>
        <begin position="723"/>
        <end position="740"/>
    </location>
</feature>
<evidence type="ECO:0000256" key="1">
    <source>
        <dbReference type="ARBA" id="ARBA00004651"/>
    </source>
</evidence>
<keyword evidence="4 6" id="KW-1133">Transmembrane helix</keyword>
<protein>
    <recommendedName>
        <fullName evidence="11">ABC transporter permease</fullName>
    </recommendedName>
</protein>
<feature type="transmembrane region" description="Helical" evidence="6">
    <location>
        <begin position="747"/>
        <end position="766"/>
    </location>
</feature>
<accession>A0A0C1L5S0</accession>
<reference evidence="9 10" key="1">
    <citation type="submission" date="2014-11" db="EMBL/GenBank/DDBJ databases">
        <title>Genome sequence of Flavihumibacter solisilvae 3-3.</title>
        <authorList>
            <person name="Zhou G."/>
            <person name="Li M."/>
            <person name="Wang G."/>
        </authorList>
    </citation>
    <scope>NUCLEOTIDE SEQUENCE [LARGE SCALE GENOMIC DNA]</scope>
    <source>
        <strain evidence="9 10">3-3</strain>
    </source>
</reference>
<dbReference type="InterPro" id="IPR025857">
    <property type="entry name" value="MacB_PCD"/>
</dbReference>
<feature type="domain" description="MacB-like periplasmic core" evidence="8">
    <location>
        <begin position="438"/>
        <end position="654"/>
    </location>
</feature>
<dbReference type="GO" id="GO:0005886">
    <property type="term" value="C:plasma membrane"/>
    <property type="evidence" value="ECO:0007669"/>
    <property type="project" value="UniProtKB-SubCell"/>
</dbReference>
<dbReference type="AlphaFoldDB" id="A0A0C1L5S0"/>
<comment type="subcellular location">
    <subcellularLocation>
        <location evidence="1">Cell membrane</location>
        <topology evidence="1">Multi-pass membrane protein</topology>
    </subcellularLocation>
</comment>
<evidence type="ECO:0000259" key="7">
    <source>
        <dbReference type="Pfam" id="PF02687"/>
    </source>
</evidence>
<feature type="transmembrane region" description="Helical" evidence="6">
    <location>
        <begin position="691"/>
        <end position="711"/>
    </location>
</feature>
<evidence type="ECO:0000259" key="8">
    <source>
        <dbReference type="Pfam" id="PF12704"/>
    </source>
</evidence>
<dbReference type="PANTHER" id="PTHR30572">
    <property type="entry name" value="MEMBRANE COMPONENT OF TRANSPORTER-RELATED"/>
    <property type="match status" value="1"/>
</dbReference>
<keyword evidence="2" id="KW-1003">Cell membrane</keyword>
<feature type="transmembrane region" description="Helical" evidence="6">
    <location>
        <begin position="339"/>
        <end position="362"/>
    </location>
</feature>
<evidence type="ECO:0008006" key="11">
    <source>
        <dbReference type="Google" id="ProtNLM"/>
    </source>
</evidence>
<name>A0A0C1L5S0_9BACT</name>
<evidence type="ECO:0000256" key="6">
    <source>
        <dbReference type="SAM" id="Phobius"/>
    </source>
</evidence>
<feature type="transmembrane region" description="Helical" evidence="6">
    <location>
        <begin position="20"/>
        <end position="42"/>
    </location>
</feature>
<gene>
    <name evidence="9" type="ORF">OI18_06120</name>
</gene>
<dbReference type="Proteomes" id="UP000031408">
    <property type="component" value="Unassembled WGS sequence"/>
</dbReference>
<feature type="domain" description="ABC3 transporter permease C-terminal" evidence="7">
    <location>
        <begin position="695"/>
        <end position="808"/>
    </location>
</feature>
<dbReference type="STRING" id="1349421.OI18_06120"/>
<feature type="transmembrane region" description="Helical" evidence="6">
    <location>
        <begin position="383"/>
        <end position="404"/>
    </location>
</feature>
<dbReference type="Pfam" id="PF12704">
    <property type="entry name" value="MacB_PCD"/>
    <property type="match status" value="2"/>
</dbReference>
<comment type="caution">
    <text evidence="9">The sequence shown here is derived from an EMBL/GenBank/DDBJ whole genome shotgun (WGS) entry which is preliminary data.</text>
</comment>
<feature type="transmembrane region" description="Helical" evidence="6">
    <location>
        <begin position="778"/>
        <end position="801"/>
    </location>
</feature>
<dbReference type="PANTHER" id="PTHR30572:SF18">
    <property type="entry name" value="ABC-TYPE MACROLIDE FAMILY EXPORT SYSTEM PERMEASE COMPONENT 2"/>
    <property type="match status" value="1"/>
</dbReference>
<keyword evidence="5 6" id="KW-0472">Membrane</keyword>
<dbReference type="GO" id="GO:0022857">
    <property type="term" value="F:transmembrane transporter activity"/>
    <property type="evidence" value="ECO:0007669"/>
    <property type="project" value="TreeGrafter"/>
</dbReference>
<dbReference type="EMBL" id="JSVC01000006">
    <property type="protein sequence ID" value="KIC95457.1"/>
    <property type="molecule type" value="Genomic_DNA"/>
</dbReference>
<evidence type="ECO:0000256" key="3">
    <source>
        <dbReference type="ARBA" id="ARBA00022692"/>
    </source>
</evidence>
<keyword evidence="3 6" id="KW-0812">Transmembrane</keyword>
<feature type="transmembrane region" description="Helical" evidence="6">
    <location>
        <begin position="432"/>
        <end position="451"/>
    </location>
</feature>
<proteinExistence type="predicted"/>
<dbReference type="RefSeq" id="WP_039138059.1">
    <property type="nucleotide sequence ID" value="NZ_JSVC01000006.1"/>
</dbReference>
<evidence type="ECO:0000256" key="4">
    <source>
        <dbReference type="ARBA" id="ARBA00022989"/>
    </source>
</evidence>
<evidence type="ECO:0000256" key="5">
    <source>
        <dbReference type="ARBA" id="ARBA00023136"/>
    </source>
</evidence>
<feature type="transmembrane region" description="Helical" evidence="6">
    <location>
        <begin position="288"/>
        <end position="308"/>
    </location>
</feature>
<dbReference type="InterPro" id="IPR050250">
    <property type="entry name" value="Macrolide_Exporter_MacB"/>
</dbReference>
<feature type="domain" description="MacB-like periplasmic core" evidence="8">
    <location>
        <begin position="20"/>
        <end position="245"/>
    </location>
</feature>
<dbReference type="InterPro" id="IPR003838">
    <property type="entry name" value="ABC3_permease_C"/>
</dbReference>